<feature type="compositionally biased region" description="Low complexity" evidence="1">
    <location>
        <begin position="195"/>
        <end position="212"/>
    </location>
</feature>
<feature type="compositionally biased region" description="Basic and acidic residues" evidence="1">
    <location>
        <begin position="55"/>
        <end position="77"/>
    </location>
</feature>
<dbReference type="Proteomes" id="UP001175000">
    <property type="component" value="Unassembled WGS sequence"/>
</dbReference>
<keyword evidence="2" id="KW-0812">Transmembrane</keyword>
<gene>
    <name evidence="4" type="ORF">B0T14DRAFT_339562</name>
</gene>
<dbReference type="PANTHER" id="PTHR34502">
    <property type="entry name" value="DUF6594 DOMAIN-CONTAINING PROTEIN-RELATED"/>
    <property type="match status" value="1"/>
</dbReference>
<feature type="transmembrane region" description="Helical" evidence="2">
    <location>
        <begin position="559"/>
        <end position="592"/>
    </location>
</feature>
<feature type="transmembrane region" description="Helical" evidence="2">
    <location>
        <begin position="625"/>
        <end position="642"/>
    </location>
</feature>
<feature type="compositionally biased region" description="Low complexity" evidence="1">
    <location>
        <begin position="37"/>
        <end position="51"/>
    </location>
</feature>
<evidence type="ECO:0000259" key="3">
    <source>
        <dbReference type="Pfam" id="PF20237"/>
    </source>
</evidence>
<evidence type="ECO:0000313" key="5">
    <source>
        <dbReference type="Proteomes" id="UP001175000"/>
    </source>
</evidence>
<comment type="caution">
    <text evidence="4">The sequence shown here is derived from an EMBL/GenBank/DDBJ whole genome shotgun (WGS) entry which is preliminary data.</text>
</comment>
<dbReference type="PANTHER" id="PTHR34502:SF6">
    <property type="entry name" value="DUF6594 DOMAIN-CONTAINING PROTEIN"/>
    <property type="match status" value="1"/>
</dbReference>
<feature type="region of interest" description="Disordered" evidence="1">
    <location>
        <begin position="309"/>
        <end position="335"/>
    </location>
</feature>
<reference evidence="4" key="1">
    <citation type="submission" date="2023-06" db="EMBL/GenBank/DDBJ databases">
        <title>Genome-scale phylogeny and comparative genomics of the fungal order Sordariales.</title>
        <authorList>
            <consortium name="Lawrence Berkeley National Laboratory"/>
            <person name="Hensen N."/>
            <person name="Bonometti L."/>
            <person name="Westerberg I."/>
            <person name="Brannstrom I.O."/>
            <person name="Guillou S."/>
            <person name="Cros-Aarteil S."/>
            <person name="Calhoun S."/>
            <person name="Haridas S."/>
            <person name="Kuo A."/>
            <person name="Mondo S."/>
            <person name="Pangilinan J."/>
            <person name="Riley R."/>
            <person name="Labutti K."/>
            <person name="Andreopoulos B."/>
            <person name="Lipzen A."/>
            <person name="Chen C."/>
            <person name="Yanf M."/>
            <person name="Daum C."/>
            <person name="Ng V."/>
            <person name="Clum A."/>
            <person name="Steindorff A."/>
            <person name="Ohm R."/>
            <person name="Martin F."/>
            <person name="Silar P."/>
            <person name="Natvig D."/>
            <person name="Lalanne C."/>
            <person name="Gautier V."/>
            <person name="Ament-Velasquez S.L."/>
            <person name="Kruys A."/>
            <person name="Hutchinson M.I."/>
            <person name="Powell A.J."/>
            <person name="Barry K."/>
            <person name="Miller A.N."/>
            <person name="Grigoriev I.V."/>
            <person name="Debuchy R."/>
            <person name="Gladieux P."/>
            <person name="Thoren M.H."/>
            <person name="Johannesson H."/>
        </authorList>
    </citation>
    <scope>NUCLEOTIDE SEQUENCE</scope>
    <source>
        <strain evidence="4">CBS 606.72</strain>
    </source>
</reference>
<sequence>MYPTVLPQSELLSKLQDAANVAKKSWALRETAEKRQSSTSSSSGSGSDSGTAVSCKREAAEPRPRSSDRRPKGDRRPISRSQSAQPQRSHRNSRMAQASLREETADAQTLMDLEGDVSDLFDSRGARRPTRARSSAPALEQPEQRKRRGTASKDDFKTIQTDATDTRKRPNAMSFLDLDSPDITEEDIRRVVETSGEWSPRSASSSSSSNDSAGQRSTADTDATTPEHSINGDNQPPATSDQDQTAQLDAKENVDRYGTPEMTRGPMKHPHIPPKELQPRIAAPGQGHAKHLPRAEKLPMSGYELLAAKLSSSENTRPRRRGSMRSAHADDGEPPIKPIYRRFEALNHRLLLHLQDELSELEEQLHRLDTTDTQTRRLANCILPASRRAEFMAGGELQWHKTDILGKIGFKLGHYNQVLTSFTDTQALPSASLSDIETYRTYLATRNPIAEIETRFLDPTDDLVCLSSAKTSRRSSSSSSSSTSSPALSEDMLTPMPLKTTFVGFSPSPPDTGTNTNTNSSSPSRKQSVSSPHQQIPLDLAQPALYPTTTLTPTTNLTLLAALAVVAPILTFGFITDFVFRMAVVLVVGLVVSALRTRMDDGVEEGGIPAQGRARGEAATSTRDILVLVGVYGGVMGFLAVVV</sequence>
<dbReference type="AlphaFoldDB" id="A0AA39W4M6"/>
<name>A0AA39W4M6_9PEZI</name>
<keyword evidence="2" id="KW-0472">Membrane</keyword>
<keyword evidence="2" id="KW-1133">Transmembrane helix</keyword>
<proteinExistence type="predicted"/>
<feature type="region of interest" description="Disordered" evidence="1">
    <location>
        <begin position="468"/>
        <end position="534"/>
    </location>
</feature>
<accession>A0AA39W4M6</accession>
<dbReference type="Pfam" id="PF20237">
    <property type="entry name" value="DUF6594"/>
    <property type="match status" value="1"/>
</dbReference>
<keyword evidence="5" id="KW-1185">Reference proteome</keyword>
<feature type="compositionally biased region" description="Polar residues" evidence="1">
    <location>
        <begin position="213"/>
        <end position="247"/>
    </location>
</feature>
<feature type="domain" description="DUF6594" evidence="3">
    <location>
        <begin position="303"/>
        <end position="595"/>
    </location>
</feature>
<protein>
    <recommendedName>
        <fullName evidence="3">DUF6594 domain-containing protein</fullName>
    </recommendedName>
</protein>
<feature type="region of interest" description="Disordered" evidence="1">
    <location>
        <begin position="18"/>
        <end position="277"/>
    </location>
</feature>
<dbReference type="InterPro" id="IPR046529">
    <property type="entry name" value="DUF6594"/>
</dbReference>
<evidence type="ECO:0000256" key="2">
    <source>
        <dbReference type="SAM" id="Phobius"/>
    </source>
</evidence>
<organism evidence="4 5">
    <name type="scientific">Immersiella caudata</name>
    <dbReference type="NCBI Taxonomy" id="314043"/>
    <lineage>
        <taxon>Eukaryota</taxon>
        <taxon>Fungi</taxon>
        <taxon>Dikarya</taxon>
        <taxon>Ascomycota</taxon>
        <taxon>Pezizomycotina</taxon>
        <taxon>Sordariomycetes</taxon>
        <taxon>Sordariomycetidae</taxon>
        <taxon>Sordariales</taxon>
        <taxon>Lasiosphaeriaceae</taxon>
        <taxon>Immersiella</taxon>
    </lineage>
</organism>
<feature type="compositionally biased region" description="Low complexity" evidence="1">
    <location>
        <begin position="511"/>
        <end position="531"/>
    </location>
</feature>
<dbReference type="EMBL" id="JAULSU010000007">
    <property type="protein sequence ID" value="KAK0611994.1"/>
    <property type="molecule type" value="Genomic_DNA"/>
</dbReference>
<evidence type="ECO:0000256" key="1">
    <source>
        <dbReference type="SAM" id="MobiDB-lite"/>
    </source>
</evidence>
<feature type="compositionally biased region" description="Low complexity" evidence="1">
    <location>
        <begin position="468"/>
        <end position="489"/>
    </location>
</feature>
<evidence type="ECO:0000313" key="4">
    <source>
        <dbReference type="EMBL" id="KAK0611994.1"/>
    </source>
</evidence>